<dbReference type="Gene3D" id="3.30.559.10">
    <property type="entry name" value="Chloramphenicol acetyltransferase-like domain"/>
    <property type="match status" value="1"/>
</dbReference>
<dbReference type="AlphaFoldDB" id="A0A812C4F6"/>
<keyword evidence="4 10" id="KW-0808">Transferase</keyword>
<evidence type="ECO:0000256" key="10">
    <source>
        <dbReference type="RuleBase" id="RU003801"/>
    </source>
</evidence>
<dbReference type="InterPro" id="IPR039551">
    <property type="entry name" value="Cho/carn_acyl_trans"/>
</dbReference>
<keyword evidence="6" id="KW-0443">Lipid metabolism</keyword>
<evidence type="ECO:0000256" key="8">
    <source>
        <dbReference type="ARBA" id="ARBA00048999"/>
    </source>
</evidence>
<evidence type="ECO:0000256" key="2">
    <source>
        <dbReference type="ARBA" id="ARBA00005232"/>
    </source>
</evidence>
<dbReference type="SUPFAM" id="SSF52777">
    <property type="entry name" value="CoA-dependent acyltransferases"/>
    <property type="match status" value="2"/>
</dbReference>
<feature type="active site" description="Proton acceptor" evidence="9">
    <location>
        <position position="373"/>
    </location>
</feature>
<evidence type="ECO:0000313" key="13">
    <source>
        <dbReference type="Proteomes" id="UP000597762"/>
    </source>
</evidence>
<dbReference type="Gene3D" id="1.20.1280.180">
    <property type="match status" value="1"/>
</dbReference>
<dbReference type="PANTHER" id="PTHR22589">
    <property type="entry name" value="CARNITINE O-ACYLTRANSFERASE"/>
    <property type="match status" value="1"/>
</dbReference>
<comment type="pathway">
    <text evidence="1">Lipid metabolism; fatty acid beta-oxidation.</text>
</comment>
<dbReference type="GO" id="GO:0005739">
    <property type="term" value="C:mitochondrion"/>
    <property type="evidence" value="ECO:0007669"/>
    <property type="project" value="TreeGrafter"/>
</dbReference>
<dbReference type="InterPro" id="IPR000542">
    <property type="entry name" value="Carn_acyl_trans"/>
</dbReference>
<dbReference type="Proteomes" id="UP000597762">
    <property type="component" value="Unassembled WGS sequence"/>
</dbReference>
<evidence type="ECO:0000256" key="6">
    <source>
        <dbReference type="ARBA" id="ARBA00023098"/>
    </source>
</evidence>
<dbReference type="FunFam" id="1.20.1280.180:FF:000001">
    <property type="entry name" value="Carnitine O-palmitoyltransferase 2, mitochondrial"/>
    <property type="match status" value="1"/>
</dbReference>
<dbReference type="InterPro" id="IPR042231">
    <property type="entry name" value="Cho/carn_acyl_trans_2"/>
</dbReference>
<accession>A0A812C4F6</accession>
<dbReference type="InterPro" id="IPR023213">
    <property type="entry name" value="CAT-like_dom_sf"/>
</dbReference>
<dbReference type="Pfam" id="PF00755">
    <property type="entry name" value="Carn_acyltransf"/>
    <property type="match status" value="1"/>
</dbReference>
<dbReference type="OrthoDB" id="240216at2759"/>
<dbReference type="Gene3D" id="3.30.559.70">
    <property type="entry name" value="Choline/Carnitine o-acyltransferase, domain 2"/>
    <property type="match status" value="1"/>
</dbReference>
<dbReference type="UniPathway" id="UPA00659"/>
<dbReference type="EC" id="2.3.1.21" evidence="12"/>
<evidence type="ECO:0000256" key="5">
    <source>
        <dbReference type="ARBA" id="ARBA00022832"/>
    </source>
</evidence>
<dbReference type="GO" id="GO:0004095">
    <property type="term" value="F:carnitine O-palmitoyltransferase activity"/>
    <property type="evidence" value="ECO:0007669"/>
    <property type="project" value="UniProtKB-EC"/>
</dbReference>
<dbReference type="EMBL" id="CAHIKZ030001198">
    <property type="protein sequence ID" value="CAE1255869.1"/>
    <property type="molecule type" value="Genomic_DNA"/>
</dbReference>
<dbReference type="GO" id="GO:0006635">
    <property type="term" value="P:fatty acid beta-oxidation"/>
    <property type="evidence" value="ECO:0007669"/>
    <property type="project" value="UniProtKB-UniPathway"/>
</dbReference>
<comment type="catalytic activity">
    <reaction evidence="8">
        <text>4,8-dimethylnonanoyl-CoA + (R)-carnitine = O-4,8-dimethylnonanoyl-(R)-carnitine + CoA</text>
        <dbReference type="Rhea" id="RHEA:44860"/>
        <dbReference type="ChEBI" id="CHEBI:16347"/>
        <dbReference type="ChEBI" id="CHEBI:57287"/>
        <dbReference type="ChEBI" id="CHEBI:77061"/>
        <dbReference type="ChEBI" id="CHEBI:84654"/>
    </reaction>
</comment>
<comment type="similarity">
    <text evidence="2 10">Belongs to the carnitine/choline acetyltransferase family.</text>
</comment>
<feature type="domain" description="Choline/carnitine acyltransferase" evidence="11">
    <location>
        <begin position="53"/>
        <end position="643"/>
    </location>
</feature>
<evidence type="ECO:0000313" key="12">
    <source>
        <dbReference type="EMBL" id="CAE1255869.1"/>
    </source>
</evidence>
<dbReference type="PROSITE" id="PS00440">
    <property type="entry name" value="ACYLTRANSF_C_2"/>
    <property type="match status" value="1"/>
</dbReference>
<gene>
    <name evidence="12" type="ORF">SPHA_29855</name>
</gene>
<keyword evidence="3" id="KW-0813">Transport</keyword>
<protein>
    <submittedName>
        <fullName evidence="12">CPT2</fullName>
        <ecNumber evidence="12">2.3.1.21</ecNumber>
    </submittedName>
</protein>
<sequence>MSRILSSLFQYAPKTLQQTCSSQAIPRRMVSSFDYLKRSKIPTYHFQKSLPRLPIPKLEDTCQRYLLSQKALLDETQYKSTEAAVKSFQEKEGPDLHDELVKQDKRNKHTSYISGIWFDMYLKDRRATVLNHNPFMTLVYDPRPEYNKQLLRTTNIIVSSLRLMKTLEEKVLEPDIFHLNPKKSDTETFRKIVRWLPEAVSWYGAYMFNAYPLDMSQYKSLFKSTRIPRPDKDELVSSPDSRHLLVMRNGHFYTFDVLNENGSIKPANEILAHLKYISEDSRPPAEYPVGALSTETRDTWANIRPHLLACGNEETLKMVDSAVFVISLESQSPPTTIEMIETFLHGDGANRWFDKSFNLIIPPDGRSSLNFEHSWGDGIAMLRYANEMIKDSKERPAIHPDTQASTSVDSSKCVQHLNFNLDSKMKEAIIKAQARFDEATKALDKDFLSYKRFNKSYVKGKKLSPDSVMQLVIQMAYYKITSGGRAATYESCSTAAFKHGRTETVRSCTWATRKACDTIFSSSASVEEMFATLQECSKVHSQLTKEAAMGQGFDRHLLALYKIAEQKSGKLPSLFADPHYKLINHIILSTSTLSSADYEFGGFAPVVPNGFGIGYVIEDDRLGYNITAYKDQQNCSDMIAALKESLNNIHDILEGKKPSEL</sequence>
<keyword evidence="13" id="KW-1185">Reference proteome</keyword>
<evidence type="ECO:0000256" key="1">
    <source>
        <dbReference type="ARBA" id="ARBA00005005"/>
    </source>
</evidence>
<dbReference type="PANTHER" id="PTHR22589:SF16">
    <property type="entry name" value="CARNITINE O-PALMITOYLTRANSFERASE 2, MITOCHONDRIAL"/>
    <property type="match status" value="1"/>
</dbReference>
<evidence type="ECO:0000256" key="4">
    <source>
        <dbReference type="ARBA" id="ARBA00022679"/>
    </source>
</evidence>
<comment type="caution">
    <text evidence="12">The sequence shown here is derived from an EMBL/GenBank/DDBJ whole genome shotgun (WGS) entry which is preliminary data.</text>
</comment>
<dbReference type="FunFam" id="1.10.275.20:FF:000001">
    <property type="entry name" value="carnitine O-palmitoyltransferase 2, mitochondrial"/>
    <property type="match status" value="1"/>
</dbReference>
<reference evidence="12" key="1">
    <citation type="submission" date="2021-01" db="EMBL/GenBank/DDBJ databases">
        <authorList>
            <person name="Li R."/>
            <person name="Bekaert M."/>
        </authorList>
    </citation>
    <scope>NUCLEOTIDE SEQUENCE</scope>
    <source>
        <strain evidence="12">Farmed</strain>
    </source>
</reference>
<evidence type="ECO:0000256" key="3">
    <source>
        <dbReference type="ARBA" id="ARBA00022448"/>
    </source>
</evidence>
<organism evidence="12 13">
    <name type="scientific">Acanthosepion pharaonis</name>
    <name type="common">Pharaoh cuttlefish</name>
    <name type="synonym">Sepia pharaonis</name>
    <dbReference type="NCBI Taxonomy" id="158019"/>
    <lineage>
        <taxon>Eukaryota</taxon>
        <taxon>Metazoa</taxon>
        <taxon>Spiralia</taxon>
        <taxon>Lophotrochozoa</taxon>
        <taxon>Mollusca</taxon>
        <taxon>Cephalopoda</taxon>
        <taxon>Coleoidea</taxon>
        <taxon>Decapodiformes</taxon>
        <taxon>Sepiida</taxon>
        <taxon>Sepiina</taxon>
        <taxon>Sepiidae</taxon>
        <taxon>Acanthosepion</taxon>
    </lineage>
</organism>
<evidence type="ECO:0000256" key="9">
    <source>
        <dbReference type="PIRSR" id="PIRSR600542-1"/>
    </source>
</evidence>
<name>A0A812C4F6_ACAPH</name>
<evidence type="ECO:0000256" key="7">
    <source>
        <dbReference type="ARBA" id="ARBA00023315"/>
    </source>
</evidence>
<dbReference type="Gene3D" id="1.10.275.20">
    <property type="entry name" value="Choline/Carnitine o-acyltransferase"/>
    <property type="match status" value="1"/>
</dbReference>
<dbReference type="InterPro" id="IPR042572">
    <property type="entry name" value="Carn_acyl_trans_N"/>
</dbReference>
<keyword evidence="5" id="KW-0276">Fatty acid metabolism</keyword>
<proteinExistence type="inferred from homology"/>
<keyword evidence="7 10" id="KW-0012">Acyltransferase</keyword>
<evidence type="ECO:0000259" key="11">
    <source>
        <dbReference type="Pfam" id="PF00755"/>
    </source>
</evidence>